<feature type="repeat" description="ANK" evidence="3">
    <location>
        <begin position="80"/>
        <end position="112"/>
    </location>
</feature>
<dbReference type="Proteomes" id="UP000002011">
    <property type="component" value="Chromosome"/>
</dbReference>
<reference evidence="4 5" key="1">
    <citation type="journal article" date="2009" name="Stand. Genomic Sci.">
        <title>Complete genome sequence of Dyadobacter fermentans type strain (NS114).</title>
        <authorList>
            <person name="Lang E."/>
            <person name="Lapidus A."/>
            <person name="Chertkov O."/>
            <person name="Brettin T."/>
            <person name="Detter J.C."/>
            <person name="Han C."/>
            <person name="Copeland A."/>
            <person name="Glavina Del Rio T."/>
            <person name="Nolan M."/>
            <person name="Chen F."/>
            <person name="Lucas S."/>
            <person name="Tice H."/>
            <person name="Cheng J.F."/>
            <person name="Land M."/>
            <person name="Hauser L."/>
            <person name="Chang Y.J."/>
            <person name="Jeffries C.D."/>
            <person name="Kopitz M."/>
            <person name="Bruce D."/>
            <person name="Goodwin L."/>
            <person name="Pitluck S."/>
            <person name="Ovchinnikova G."/>
            <person name="Pati A."/>
            <person name="Ivanova N."/>
            <person name="Mavrommatis K."/>
            <person name="Chen A."/>
            <person name="Palaniappan K."/>
            <person name="Chain P."/>
            <person name="Bristow J."/>
            <person name="Eisen J.A."/>
            <person name="Markowitz V."/>
            <person name="Hugenholtz P."/>
            <person name="Goker M."/>
            <person name="Rohde M."/>
            <person name="Kyrpides N.C."/>
            <person name="Klenk H.P."/>
        </authorList>
    </citation>
    <scope>NUCLEOTIDE SEQUENCE [LARGE SCALE GENOMIC DNA]</scope>
    <source>
        <strain evidence="5">ATCC 700827 / DSM 18053 / CIP 107007 / KCTC 52180 / NS114</strain>
    </source>
</reference>
<dbReference type="PROSITE" id="PS50297">
    <property type="entry name" value="ANK_REP_REGION"/>
    <property type="match status" value="2"/>
</dbReference>
<dbReference type="HOGENOM" id="CLU_1576742_0_0_10"/>
<dbReference type="Pfam" id="PF12796">
    <property type="entry name" value="Ank_2"/>
    <property type="match status" value="1"/>
</dbReference>
<dbReference type="SMART" id="SM00248">
    <property type="entry name" value="ANK"/>
    <property type="match status" value="2"/>
</dbReference>
<keyword evidence="1" id="KW-0677">Repeat</keyword>
<dbReference type="InterPro" id="IPR036770">
    <property type="entry name" value="Ankyrin_rpt-contain_sf"/>
</dbReference>
<dbReference type="SUPFAM" id="SSF48403">
    <property type="entry name" value="Ankyrin repeat"/>
    <property type="match status" value="1"/>
</dbReference>
<dbReference type="RefSeq" id="WP_015811300.1">
    <property type="nucleotide sequence ID" value="NC_013037.1"/>
</dbReference>
<evidence type="ECO:0000256" key="1">
    <source>
        <dbReference type="ARBA" id="ARBA00022737"/>
    </source>
</evidence>
<dbReference type="InterPro" id="IPR002110">
    <property type="entry name" value="Ankyrin_rpt"/>
</dbReference>
<proteinExistence type="predicted"/>
<accession>C6VUQ9</accession>
<dbReference type="eggNOG" id="COG0666">
    <property type="taxonomic scope" value="Bacteria"/>
</dbReference>
<keyword evidence="5" id="KW-1185">Reference proteome</keyword>
<feature type="repeat" description="ANK" evidence="3">
    <location>
        <begin position="46"/>
        <end position="78"/>
    </location>
</feature>
<evidence type="ECO:0000313" key="4">
    <source>
        <dbReference type="EMBL" id="ACT93046.1"/>
    </source>
</evidence>
<dbReference type="Gene3D" id="1.25.40.20">
    <property type="entry name" value="Ankyrin repeat-containing domain"/>
    <property type="match status" value="1"/>
</dbReference>
<dbReference type="KEGG" id="dfe:Dfer_1807"/>
<gene>
    <name evidence="4" type="ordered locus">Dfer_1807</name>
</gene>
<protein>
    <submittedName>
        <fullName evidence="4">Ankyrin</fullName>
    </submittedName>
</protein>
<organism evidence="4 5">
    <name type="scientific">Dyadobacter fermentans (strain ATCC 700827 / DSM 18053 / CIP 107007 / KCTC 52180 / NS114)</name>
    <dbReference type="NCBI Taxonomy" id="471854"/>
    <lineage>
        <taxon>Bacteria</taxon>
        <taxon>Pseudomonadati</taxon>
        <taxon>Bacteroidota</taxon>
        <taxon>Cytophagia</taxon>
        <taxon>Cytophagales</taxon>
        <taxon>Spirosomataceae</taxon>
        <taxon>Dyadobacter</taxon>
    </lineage>
</organism>
<evidence type="ECO:0000256" key="3">
    <source>
        <dbReference type="PROSITE-ProRule" id="PRU00023"/>
    </source>
</evidence>
<dbReference type="PANTHER" id="PTHR24198">
    <property type="entry name" value="ANKYRIN REPEAT AND PROTEIN KINASE DOMAIN-CONTAINING PROTEIN"/>
    <property type="match status" value="1"/>
</dbReference>
<dbReference type="PANTHER" id="PTHR24198:SF165">
    <property type="entry name" value="ANKYRIN REPEAT-CONTAINING PROTEIN-RELATED"/>
    <property type="match status" value="1"/>
</dbReference>
<dbReference type="AlphaFoldDB" id="C6VUQ9"/>
<evidence type="ECO:0000256" key="2">
    <source>
        <dbReference type="ARBA" id="ARBA00023043"/>
    </source>
</evidence>
<name>C6VUQ9_DYAFD</name>
<evidence type="ECO:0000313" key="5">
    <source>
        <dbReference type="Proteomes" id="UP000002011"/>
    </source>
</evidence>
<keyword evidence="2 3" id="KW-0040">ANK repeat</keyword>
<sequence>MMELLMRYGAEVPAVVKWAQAYYFERYDGAEFLLENGMNLNIMTCQRVTILHNIAQNGDIEKAGLLIRYGADLNAVDGIYHSTPMGFAARWGQVEMVAFLMAQGADIHQAGAPWATPLEWARKKQYPEIERLLTRR</sequence>
<dbReference type="STRING" id="471854.Dfer_1807"/>
<dbReference type="EMBL" id="CP001619">
    <property type="protein sequence ID" value="ACT93046.1"/>
    <property type="molecule type" value="Genomic_DNA"/>
</dbReference>
<dbReference type="PROSITE" id="PS50088">
    <property type="entry name" value="ANK_REPEAT"/>
    <property type="match status" value="2"/>
</dbReference>
<dbReference type="OrthoDB" id="5657095at2"/>